<reference evidence="13 16" key="2">
    <citation type="submission" date="2016-10" db="EMBL/GenBank/DDBJ databases">
        <title>WGS of isloates from the oral cavity of healthy individuals.</title>
        <authorList>
            <person name="Sharma S."/>
            <person name="Pal V.K."/>
            <person name="Patil P.B."/>
            <person name="Korpole S."/>
            <person name="Grover V."/>
        </authorList>
    </citation>
    <scope>NUCLEOTIDE SEQUENCE [LARGE SCALE GENOMIC DNA]</scope>
    <source>
        <strain evidence="13 16">DISK12</strain>
    </source>
</reference>
<dbReference type="EMBL" id="LJGP01000008">
    <property type="protein sequence ID" value="KWU04501.1"/>
    <property type="molecule type" value="Genomic_DNA"/>
</dbReference>
<dbReference type="Proteomes" id="UP001194414">
    <property type="component" value="Unassembled WGS sequence"/>
</dbReference>
<proteinExistence type="inferred from homology"/>
<evidence type="ECO:0000256" key="5">
    <source>
        <dbReference type="ARBA" id="ARBA00023136"/>
    </source>
</evidence>
<keyword evidence="3" id="KW-1003">Cell membrane</keyword>
<evidence type="ECO:0000256" key="3">
    <source>
        <dbReference type="ARBA" id="ARBA00022475"/>
    </source>
</evidence>
<reference evidence="14 18" key="3">
    <citation type="submission" date="2019-12" db="EMBL/GenBank/DDBJ databases">
        <title>Complete Genome Sequences of Lactobacillus strains, C25 and P38, Isolated from Chicken Cecum.</title>
        <authorList>
            <person name="Hassan H.M."/>
            <person name="Mendoza M."/>
            <person name="Rezvani M."/>
            <person name="Koci M.D."/>
            <person name="Dickey A.N."/>
            <person name="Scholl E.H."/>
        </authorList>
    </citation>
    <scope>NUCLEOTIDE SEQUENCE [LARGE SCALE GENOMIC DNA]</scope>
    <source>
        <strain evidence="14 18">C25</strain>
    </source>
</reference>
<dbReference type="Proteomes" id="UP000231914">
    <property type="component" value="Unassembled WGS sequence"/>
</dbReference>
<dbReference type="CDD" id="cd06354">
    <property type="entry name" value="PBP1_PrnA-like"/>
    <property type="match status" value="1"/>
</dbReference>
<evidence type="ECO:0000256" key="7">
    <source>
        <dbReference type="SAM" id="SignalP"/>
    </source>
</evidence>
<dbReference type="InterPro" id="IPR050957">
    <property type="entry name" value="BMP_lipoprotein"/>
</dbReference>
<evidence type="ECO:0000313" key="12">
    <source>
        <dbReference type="EMBL" id="MYN53706.1"/>
    </source>
</evidence>
<dbReference type="InterPro" id="IPR028082">
    <property type="entry name" value="Peripla_BP_I"/>
</dbReference>
<dbReference type="Proteomes" id="UP000460132">
    <property type="component" value="Unassembled WGS sequence"/>
</dbReference>
<dbReference type="EMBL" id="JACCPP010000027">
    <property type="protein sequence ID" value="MBI1708951.1"/>
    <property type="molecule type" value="Genomic_DNA"/>
</dbReference>
<evidence type="ECO:0000256" key="4">
    <source>
        <dbReference type="ARBA" id="ARBA00022729"/>
    </source>
</evidence>
<reference evidence="11" key="5">
    <citation type="submission" date="2020-07" db="EMBL/GenBank/DDBJ databases">
        <title>Comparative genomics analyses of Lactobacillus crispatus isolated from different ecological niches.</title>
        <authorList>
            <person name="Mancino W."/>
            <person name="Mancabelli L."/>
            <person name="Lugli G.A."/>
            <person name="Milani C."/>
            <person name="Viappiani A."/>
            <person name="Anzalone R."/>
            <person name="Longhi G."/>
            <person name="Ventura M."/>
            <person name="Turroni F."/>
        </authorList>
    </citation>
    <scope>NUCLEOTIDE SEQUENCE</scope>
    <source>
        <strain evidence="11">LB65</strain>
    </source>
</reference>
<dbReference type="PROSITE" id="PS51257">
    <property type="entry name" value="PROKAR_LIPOPROTEIN"/>
    <property type="match status" value="1"/>
</dbReference>
<evidence type="ECO:0000313" key="17">
    <source>
        <dbReference type="Proteomes" id="UP000460132"/>
    </source>
</evidence>
<dbReference type="Proteomes" id="UP000784793">
    <property type="component" value="Unassembled WGS sequence"/>
</dbReference>
<dbReference type="InterPro" id="IPR003760">
    <property type="entry name" value="PnrA-like"/>
</dbReference>
<dbReference type="Proteomes" id="UP000464915">
    <property type="component" value="Chromosome"/>
</dbReference>
<feature type="domain" description="ABC transporter substrate-binding protein PnrA-like" evidence="8">
    <location>
        <begin position="43"/>
        <end position="357"/>
    </location>
</feature>
<dbReference type="GeneID" id="69824310"/>
<reference evidence="10 15" key="1">
    <citation type="journal article" date="2016" name="Microbiology (Mosc.)">
        <title>Comparison of Lactobacillus crispatus isolates from Lactobacillus-dominated vaginal microbiomes with isolates from microbiomes containing bacterial vaginosis-associated bacteria.</title>
        <authorList>
            <person name="Abdelmaksoud A.A."/>
            <person name="Koparde V.N."/>
            <person name="Sheth N.U."/>
            <person name="Serrano M.G."/>
            <person name="Glascock A.L."/>
            <person name="Fettweis J.M."/>
            <person name="Strauss Iii J.F."/>
            <person name="Buck G.A."/>
            <person name="Jefferson K.K."/>
        </authorList>
    </citation>
    <scope>NUCLEOTIDE SEQUENCE [LARGE SCALE GENOMIC DNA]</scope>
    <source>
        <strain evidence="10 15">VMC3</strain>
    </source>
</reference>
<keyword evidence="6 11" id="KW-0449">Lipoprotein</keyword>
<dbReference type="GO" id="GO:0005886">
    <property type="term" value="C:plasma membrane"/>
    <property type="evidence" value="ECO:0007669"/>
    <property type="project" value="UniProtKB-SubCell"/>
</dbReference>
<comment type="similarity">
    <text evidence="2">Belongs to the BMP lipoprotein family.</text>
</comment>
<dbReference type="PANTHER" id="PTHR34296:SF2">
    <property type="entry name" value="ABC TRANSPORTER GUANOSINE-BINDING PROTEIN NUPN"/>
    <property type="match status" value="1"/>
</dbReference>
<gene>
    <name evidence="10" type="ORF">AEL95_02700</name>
    <name evidence="13" type="ORF">BHU41_00920</name>
    <name evidence="14" type="ORF">GSR61_10365</name>
    <name evidence="12" type="ORF">GTK63_05120</name>
    <name evidence="11" type="ORF">HYQ56_1941</name>
    <name evidence="9" type="ORF">K8V23_07975</name>
</gene>
<evidence type="ECO:0000313" key="9">
    <source>
        <dbReference type="EMBL" id="HJF10701.1"/>
    </source>
</evidence>
<accession>A0A6P1TZ75</accession>
<evidence type="ECO:0000313" key="10">
    <source>
        <dbReference type="EMBL" id="KWU04501.1"/>
    </source>
</evidence>
<dbReference type="PATRIC" id="fig|47770.28.peg.2143"/>
<evidence type="ECO:0000313" key="16">
    <source>
        <dbReference type="Proteomes" id="UP000231914"/>
    </source>
</evidence>
<dbReference type="AlphaFoldDB" id="A0A125P6H8"/>
<comment type="subcellular location">
    <subcellularLocation>
        <location evidence="1">Cell membrane</location>
        <topology evidence="1">Lipid-anchor</topology>
    </subcellularLocation>
</comment>
<name>A0A125P6H8_9LACO</name>
<dbReference type="EMBL" id="WWFF01000006">
    <property type="protein sequence ID" value="MYN53706.1"/>
    <property type="molecule type" value="Genomic_DNA"/>
</dbReference>
<dbReference type="EMBL" id="MKXG01000207">
    <property type="protein sequence ID" value="PJZ15930.1"/>
    <property type="molecule type" value="Genomic_DNA"/>
</dbReference>
<feature type="chain" id="PRO_5044056389" evidence="7">
    <location>
        <begin position="25"/>
        <end position="364"/>
    </location>
</feature>
<evidence type="ECO:0000256" key="6">
    <source>
        <dbReference type="ARBA" id="ARBA00023288"/>
    </source>
</evidence>
<sequence>MNKKVKKLLSIGVLALSLGAILTACSGKKQGASNNKSSDAKHSIALITDGNGVNDNSFNQSAWEGFQSYGKEHNLSRGRNGYQYFQSSSAADFTPNFDQAAKAGYQTIFGVGYSLKDAVASAAKRYPKKNFAIIDDVIKGQKNVVSANFKSEQASYLAGVVAAKETKTNTVGFIGGAHGDIVDLFDAGFTQGVKDQAKKMHKKVTILNQYIGNFTSSDKAKSIAQSMYTKKADIIFHAAGGAGDGLFQEAKAINQTRPAKDKVWVIGVDVDQSHLGNYTAKGGQKSNFVLTSVITGVNVAVKDIANRAYNNKFPGGKNLVYGLKNNGVSIERGQISASTWKDAQIARANILKGKIKVAIHPNNK</sequence>
<dbReference type="Pfam" id="PF02608">
    <property type="entry name" value="Bmp"/>
    <property type="match status" value="1"/>
</dbReference>
<protein>
    <submittedName>
        <fullName evidence="9">BMP family ABC transporter substrate-binding protein</fullName>
    </submittedName>
    <submittedName>
        <fullName evidence="11">Lipoprotein a-antigen</fullName>
    </submittedName>
</protein>
<dbReference type="Proteomes" id="UP000067598">
    <property type="component" value="Unassembled WGS sequence"/>
</dbReference>
<keyword evidence="4 7" id="KW-0732">Signal</keyword>
<evidence type="ECO:0000313" key="11">
    <source>
        <dbReference type="EMBL" id="MBI1708951.1"/>
    </source>
</evidence>
<reference evidence="9" key="7">
    <citation type="submission" date="2021-09" db="EMBL/GenBank/DDBJ databases">
        <authorList>
            <person name="Gilroy R."/>
        </authorList>
    </citation>
    <scope>NUCLEOTIDE SEQUENCE</scope>
    <source>
        <strain evidence="9">CHK194-22301</strain>
    </source>
</reference>
<dbReference type="EMBL" id="CP047142">
    <property type="protein sequence ID" value="QHQ68904.1"/>
    <property type="molecule type" value="Genomic_DNA"/>
</dbReference>
<evidence type="ECO:0000313" key="15">
    <source>
        <dbReference type="Proteomes" id="UP000067598"/>
    </source>
</evidence>
<evidence type="ECO:0000313" key="13">
    <source>
        <dbReference type="EMBL" id="PJZ15930.1"/>
    </source>
</evidence>
<reference evidence="12 17" key="4">
    <citation type="submission" date="2020-01" db="EMBL/GenBank/DDBJ databases">
        <title>Vaginal microbiome of pregnant Indian women: Insights into the genome of dominants Lactobacillus species.</title>
        <authorList>
            <person name="Das B."/>
            <person name="Mehta O."/>
            <person name="Ghosh T.S."/>
            <person name="Kothidar A."/>
            <person name="Gowtham M.R."/>
            <person name="Mitra R."/>
            <person name="Kshetrapal P."/>
            <person name="Wadhwa N."/>
            <person name="Thiruvengadam R."/>
            <person name="Nair G.B."/>
            <person name="Bhatnagar S."/>
            <person name="Pore S."/>
        </authorList>
    </citation>
    <scope>NUCLEOTIDE SEQUENCE [LARGE SCALE GENOMIC DNA]</scope>
    <source>
        <strain evidence="12 17">Indica2</strain>
    </source>
</reference>
<dbReference type="Gene3D" id="3.40.50.2300">
    <property type="match status" value="2"/>
</dbReference>
<dbReference type="EMBL" id="DYXB01000126">
    <property type="protein sequence ID" value="HJF10701.1"/>
    <property type="molecule type" value="Genomic_DNA"/>
</dbReference>
<feature type="signal peptide" evidence="7">
    <location>
        <begin position="1"/>
        <end position="24"/>
    </location>
</feature>
<reference evidence="9" key="6">
    <citation type="journal article" date="2021" name="PeerJ">
        <title>Extensive microbial diversity within the chicken gut microbiome revealed by metagenomics and culture.</title>
        <authorList>
            <person name="Gilroy R."/>
            <person name="Ravi A."/>
            <person name="Getino M."/>
            <person name="Pursley I."/>
            <person name="Horton D.L."/>
            <person name="Alikhan N.F."/>
            <person name="Baker D."/>
            <person name="Gharbi K."/>
            <person name="Hall N."/>
            <person name="Watson M."/>
            <person name="Adriaenssens E.M."/>
            <person name="Foster-Nyarko E."/>
            <person name="Jarju S."/>
            <person name="Secka A."/>
            <person name="Antonio M."/>
            <person name="Oren A."/>
            <person name="Chaudhuri R.R."/>
            <person name="La Ragione R."/>
            <person name="Hildebrand F."/>
            <person name="Pallen M.J."/>
        </authorList>
    </citation>
    <scope>NUCLEOTIDE SEQUENCE</scope>
    <source>
        <strain evidence="9">CHK194-22301</strain>
    </source>
</reference>
<dbReference type="PANTHER" id="PTHR34296">
    <property type="entry name" value="TRANSCRIPTIONAL ACTIVATOR PROTEIN MED"/>
    <property type="match status" value="1"/>
</dbReference>
<dbReference type="SUPFAM" id="SSF53822">
    <property type="entry name" value="Periplasmic binding protein-like I"/>
    <property type="match status" value="1"/>
</dbReference>
<dbReference type="RefSeq" id="WP_023487778.1">
    <property type="nucleotide sequence ID" value="NZ_AP025162.1"/>
</dbReference>
<evidence type="ECO:0000313" key="14">
    <source>
        <dbReference type="EMBL" id="QHQ68904.1"/>
    </source>
</evidence>
<keyword evidence="5" id="KW-0472">Membrane</keyword>
<evidence type="ECO:0000256" key="2">
    <source>
        <dbReference type="ARBA" id="ARBA00008610"/>
    </source>
</evidence>
<evidence type="ECO:0000256" key="1">
    <source>
        <dbReference type="ARBA" id="ARBA00004193"/>
    </source>
</evidence>
<organism evidence="10 15">
    <name type="scientific">Lactobacillus crispatus</name>
    <dbReference type="NCBI Taxonomy" id="47770"/>
    <lineage>
        <taxon>Bacteria</taxon>
        <taxon>Bacillati</taxon>
        <taxon>Bacillota</taxon>
        <taxon>Bacilli</taxon>
        <taxon>Lactobacillales</taxon>
        <taxon>Lactobacillaceae</taxon>
        <taxon>Lactobacillus</taxon>
    </lineage>
</organism>
<accession>A0A125P6H8</accession>
<evidence type="ECO:0000313" key="18">
    <source>
        <dbReference type="Proteomes" id="UP000464915"/>
    </source>
</evidence>
<evidence type="ECO:0000259" key="8">
    <source>
        <dbReference type="Pfam" id="PF02608"/>
    </source>
</evidence>